<proteinExistence type="predicted"/>
<reference evidence="2" key="2">
    <citation type="submission" date="2020-05" db="UniProtKB">
        <authorList>
            <consortium name="EnsemblMetazoa"/>
        </authorList>
    </citation>
    <scope>IDENTIFICATION</scope>
    <source>
        <strain evidence="2">IAEA</strain>
    </source>
</reference>
<dbReference type="VEuPathDB" id="VectorBase:GPPI006887"/>
<feature type="region of interest" description="Disordered" evidence="1">
    <location>
        <begin position="65"/>
        <end position="87"/>
    </location>
</feature>
<protein>
    <submittedName>
        <fullName evidence="2">Uncharacterized protein</fullName>
    </submittedName>
</protein>
<name>A0A1B0ASF4_9MUSC</name>
<sequence>MRTVCQDNSLKINIIPLYGSLRRVTRTCGKFPPPLPVLPPPLGDLASCNLLMGSQVSTRLFDGKQKNKEKQQLQGSNEHNSICYDGHHNKSAYQGRRKLHDCPKHISNRISDFLSHFDILRSDQKCKSDPKKIAIL</sequence>
<accession>A0A1B0ASF4</accession>
<dbReference type="EnsemblMetazoa" id="GPPI006887-RA">
    <property type="protein sequence ID" value="GPPI006887-PA"/>
    <property type="gene ID" value="GPPI006887"/>
</dbReference>
<keyword evidence="3" id="KW-1185">Reference proteome</keyword>
<dbReference type="AlphaFoldDB" id="A0A1B0ASF4"/>
<dbReference type="EMBL" id="JXJN01002747">
    <property type="status" value="NOT_ANNOTATED_CDS"/>
    <property type="molecule type" value="Genomic_DNA"/>
</dbReference>
<evidence type="ECO:0000313" key="2">
    <source>
        <dbReference type="EnsemblMetazoa" id="GPPI006887-PA"/>
    </source>
</evidence>
<organism evidence="2 3">
    <name type="scientific">Glossina palpalis gambiensis</name>
    <dbReference type="NCBI Taxonomy" id="67801"/>
    <lineage>
        <taxon>Eukaryota</taxon>
        <taxon>Metazoa</taxon>
        <taxon>Ecdysozoa</taxon>
        <taxon>Arthropoda</taxon>
        <taxon>Hexapoda</taxon>
        <taxon>Insecta</taxon>
        <taxon>Pterygota</taxon>
        <taxon>Neoptera</taxon>
        <taxon>Endopterygota</taxon>
        <taxon>Diptera</taxon>
        <taxon>Brachycera</taxon>
        <taxon>Muscomorpha</taxon>
        <taxon>Hippoboscoidea</taxon>
        <taxon>Glossinidae</taxon>
        <taxon>Glossina</taxon>
    </lineage>
</organism>
<evidence type="ECO:0000256" key="1">
    <source>
        <dbReference type="SAM" id="MobiDB-lite"/>
    </source>
</evidence>
<evidence type="ECO:0000313" key="3">
    <source>
        <dbReference type="Proteomes" id="UP000092460"/>
    </source>
</evidence>
<reference evidence="3" key="1">
    <citation type="submission" date="2015-01" db="EMBL/GenBank/DDBJ databases">
        <authorList>
            <person name="Aksoy S."/>
            <person name="Warren W."/>
            <person name="Wilson R.K."/>
        </authorList>
    </citation>
    <scope>NUCLEOTIDE SEQUENCE [LARGE SCALE GENOMIC DNA]</scope>
    <source>
        <strain evidence="3">IAEA</strain>
    </source>
</reference>
<dbReference type="Proteomes" id="UP000092460">
    <property type="component" value="Unassembled WGS sequence"/>
</dbReference>